<dbReference type="PROSITE" id="PS51462">
    <property type="entry name" value="NUDIX"/>
    <property type="match status" value="1"/>
</dbReference>
<proteinExistence type="inferred from homology"/>
<evidence type="ECO:0000256" key="10">
    <source>
        <dbReference type="ARBA" id="ARBA00024596"/>
    </source>
</evidence>
<dbReference type="PANTHER" id="PTHR43758">
    <property type="entry name" value="7,8-DIHYDRO-8-OXOGUANINE TRIPHOSPHATASE"/>
    <property type="match status" value="1"/>
</dbReference>
<comment type="catalytic activity">
    <reaction evidence="18">
        <text>N(6)-methyl-ATP + H2O = N(6)-methyl-AMP + diphosphate + H(+)</text>
        <dbReference type="Rhea" id="RHEA:67608"/>
        <dbReference type="ChEBI" id="CHEBI:15377"/>
        <dbReference type="ChEBI" id="CHEBI:15378"/>
        <dbReference type="ChEBI" id="CHEBI:33019"/>
        <dbReference type="ChEBI" id="CHEBI:144842"/>
        <dbReference type="ChEBI" id="CHEBI:172873"/>
    </reaction>
    <physiologicalReaction direction="left-to-right" evidence="18">
        <dbReference type="Rhea" id="RHEA:67609"/>
    </physiologicalReaction>
</comment>
<comment type="catalytic activity">
    <reaction evidence="7">
        <text>8-oxo-dATP + H2O = 8-oxo-dAMP + diphosphate + H(+)</text>
        <dbReference type="Rhea" id="RHEA:65396"/>
        <dbReference type="ChEBI" id="CHEBI:15377"/>
        <dbReference type="ChEBI" id="CHEBI:15378"/>
        <dbReference type="ChEBI" id="CHEBI:33019"/>
        <dbReference type="ChEBI" id="CHEBI:71361"/>
        <dbReference type="ChEBI" id="CHEBI:172871"/>
    </reaction>
    <physiologicalReaction direction="left-to-right" evidence="7">
        <dbReference type="Rhea" id="RHEA:65397"/>
    </physiologicalReaction>
</comment>
<feature type="domain" description="Nudix hydrolase" evidence="22">
    <location>
        <begin position="15"/>
        <end position="142"/>
    </location>
</feature>
<dbReference type="SUPFAM" id="SSF55811">
    <property type="entry name" value="Nudix"/>
    <property type="match status" value="1"/>
</dbReference>
<evidence type="ECO:0000256" key="7">
    <source>
        <dbReference type="ARBA" id="ARBA00024448"/>
    </source>
</evidence>
<dbReference type="EMBL" id="LBZA01000004">
    <property type="protein sequence ID" value="KKR64642.1"/>
    <property type="molecule type" value="Genomic_DNA"/>
</dbReference>
<comment type="catalytic activity">
    <reaction evidence="8">
        <text>2-oxo-dATP + H2O = 2-oxo-dAMP + diphosphate + H(+)</text>
        <dbReference type="Rhea" id="RHEA:31583"/>
        <dbReference type="ChEBI" id="CHEBI:15377"/>
        <dbReference type="ChEBI" id="CHEBI:15378"/>
        <dbReference type="ChEBI" id="CHEBI:33019"/>
        <dbReference type="ChEBI" id="CHEBI:63212"/>
        <dbReference type="ChEBI" id="CHEBI:77897"/>
        <dbReference type="EC" id="3.6.1.56"/>
    </reaction>
    <physiologicalReaction direction="left-to-right" evidence="8">
        <dbReference type="Rhea" id="RHEA:31584"/>
    </physiologicalReaction>
</comment>
<evidence type="ECO:0000256" key="12">
    <source>
        <dbReference type="ARBA" id="ARBA00026218"/>
    </source>
</evidence>
<dbReference type="Gene3D" id="3.90.79.10">
    <property type="entry name" value="Nucleoside Triphosphate Pyrophosphohydrolase"/>
    <property type="match status" value="1"/>
</dbReference>
<evidence type="ECO:0000256" key="20">
    <source>
        <dbReference type="ARBA" id="ARBA00049032"/>
    </source>
</evidence>
<comment type="catalytic activity">
    <reaction evidence="19">
        <text>O(6)-methyl-dGTP + H2O = O(6)-methyl-dGMP + diphosphate + H(+)</text>
        <dbReference type="Rhea" id="RHEA:67600"/>
        <dbReference type="ChEBI" id="CHEBI:15377"/>
        <dbReference type="ChEBI" id="CHEBI:15378"/>
        <dbReference type="ChEBI" id="CHEBI:33019"/>
        <dbReference type="ChEBI" id="CHEBI:169974"/>
        <dbReference type="ChEBI" id="CHEBI:169975"/>
    </reaction>
    <physiologicalReaction direction="left-to-right" evidence="19">
        <dbReference type="Rhea" id="RHEA:67601"/>
    </physiologicalReaction>
</comment>
<comment type="function">
    <text evidence="21">Oxidized purine nucleoside triphosphate hydrolase which is a prominent sanitizer of the oxidized nucleotide pool. Catalyzes the hydrolysis of 2-oxo-dATP (2-hydroxy-dATP) into 2-oxo-dAMP. Also has a significant hydrolase activity toward 2-oxo-ATP, 8-oxo-dGTP and 8-oxo-dATP. Through the hydrolysis of oxidized purine nucleoside triphosphates, prevents their incorporation into DNA and the subsequent transversions A:T to C:G and G:C to T:A. Also catalyzes the hydrolysis of methylated purine nucleoside triphosphate preventing their integration into DNA. Through this antimutagenic activity protects cells from oxidative stress.</text>
</comment>
<evidence type="ECO:0000256" key="5">
    <source>
        <dbReference type="ARBA" id="ARBA00022801"/>
    </source>
</evidence>
<dbReference type="GO" id="GO:0008413">
    <property type="term" value="F:8-oxo-7,8-dihydroguanosine triphosphate pyrophosphatase activity"/>
    <property type="evidence" value="ECO:0007669"/>
    <property type="project" value="InterPro"/>
</dbReference>
<keyword evidence="6" id="KW-0460">Magnesium</keyword>
<organism evidence="23 24">
    <name type="scientific">Candidatus Woesebacteria bacterium GW2011_GWA1_40_43</name>
    <dbReference type="NCBI Taxonomy" id="1618553"/>
    <lineage>
        <taxon>Bacteria</taxon>
        <taxon>Candidatus Woeseibacteriota</taxon>
    </lineage>
</organism>
<sequence length="169" mass="19764">MKDRISEAKEKATEPLRQATLIFLLKDNQILLTMKKRGFGADKWNGVGGKRRDGEKIEETAKRETNEEIGVSVGYLKEVVTLNFYFLEKTDWNQQVVVYLSSNWIGEPKESEEMAPKWFDLDKIPYNDMWDDDIFWLPKVLDGSKIEADFLFDENQKMIEKNVVEIATY</sequence>
<dbReference type="EC" id="3.6.1.56" evidence="11"/>
<dbReference type="InterPro" id="IPR000086">
    <property type="entry name" value="NUDIX_hydrolase_dom"/>
</dbReference>
<evidence type="ECO:0000256" key="15">
    <source>
        <dbReference type="ARBA" id="ARBA00030682"/>
    </source>
</evidence>
<dbReference type="GO" id="GO:0042262">
    <property type="term" value="P:DNA protection"/>
    <property type="evidence" value="ECO:0007669"/>
    <property type="project" value="InterPro"/>
</dbReference>
<evidence type="ECO:0000259" key="22">
    <source>
        <dbReference type="PROSITE" id="PS51462"/>
    </source>
</evidence>
<evidence type="ECO:0000256" key="14">
    <source>
        <dbReference type="ARBA" id="ARBA00030634"/>
    </source>
</evidence>
<dbReference type="PANTHER" id="PTHR43758:SF2">
    <property type="entry name" value="OXIDIZED PURINE NUCLEOSIDE TRIPHOSPHATE HYDROLASE"/>
    <property type="match status" value="1"/>
</dbReference>
<dbReference type="InterPro" id="IPR003563">
    <property type="entry name" value="8ODP"/>
</dbReference>
<evidence type="ECO:0000256" key="3">
    <source>
        <dbReference type="ARBA" id="ARBA00011245"/>
    </source>
</evidence>
<comment type="catalytic activity">
    <reaction evidence="9">
        <text>8-oxo-dGTP + H2O = 8-oxo-dGMP + diphosphate + H(+)</text>
        <dbReference type="Rhea" id="RHEA:31575"/>
        <dbReference type="ChEBI" id="CHEBI:15377"/>
        <dbReference type="ChEBI" id="CHEBI:15378"/>
        <dbReference type="ChEBI" id="CHEBI:33019"/>
        <dbReference type="ChEBI" id="CHEBI:63224"/>
        <dbReference type="ChEBI" id="CHEBI:77896"/>
    </reaction>
    <physiologicalReaction direction="left-to-right" evidence="9">
        <dbReference type="Rhea" id="RHEA:31576"/>
    </physiologicalReaction>
</comment>
<evidence type="ECO:0000256" key="6">
    <source>
        <dbReference type="ARBA" id="ARBA00022842"/>
    </source>
</evidence>
<evidence type="ECO:0000256" key="4">
    <source>
        <dbReference type="ARBA" id="ARBA00022723"/>
    </source>
</evidence>
<dbReference type="Pfam" id="PF00293">
    <property type="entry name" value="NUDIX"/>
    <property type="match status" value="1"/>
</dbReference>
<comment type="subunit">
    <text evidence="3">Monomer.</text>
</comment>
<dbReference type="PROSITE" id="PS00893">
    <property type="entry name" value="NUDIX_BOX"/>
    <property type="match status" value="1"/>
</dbReference>
<comment type="caution">
    <text evidence="23">The sequence shown here is derived from an EMBL/GenBank/DDBJ whole genome shotgun (WGS) entry which is preliminary data.</text>
</comment>
<dbReference type="InterPro" id="IPR020084">
    <property type="entry name" value="NUDIX_hydrolase_CS"/>
</dbReference>
<evidence type="ECO:0000256" key="13">
    <source>
        <dbReference type="ARBA" id="ARBA00029673"/>
    </source>
</evidence>
<dbReference type="AlphaFoldDB" id="A0A0G0VPH1"/>
<evidence type="ECO:0000256" key="9">
    <source>
        <dbReference type="ARBA" id="ARBA00024486"/>
    </source>
</evidence>
<evidence type="ECO:0000256" key="19">
    <source>
        <dbReference type="ARBA" id="ARBA00048894"/>
    </source>
</evidence>
<comment type="similarity">
    <text evidence="2">Belongs to the Nudix hydrolase family.</text>
</comment>
<name>A0A0G0VPH1_9BACT</name>
<evidence type="ECO:0000256" key="2">
    <source>
        <dbReference type="ARBA" id="ARBA00005582"/>
    </source>
</evidence>
<evidence type="ECO:0000256" key="16">
    <source>
        <dbReference type="ARBA" id="ARBA00031927"/>
    </source>
</evidence>
<comment type="catalytic activity">
    <reaction evidence="10">
        <text>2-oxo-ATP + H2O = 2-oxo-AMP + diphosphate + H(+)</text>
        <dbReference type="Rhea" id="RHEA:67392"/>
        <dbReference type="ChEBI" id="CHEBI:15377"/>
        <dbReference type="ChEBI" id="CHEBI:15378"/>
        <dbReference type="ChEBI" id="CHEBI:33019"/>
        <dbReference type="ChEBI" id="CHEBI:71395"/>
        <dbReference type="ChEBI" id="CHEBI:172878"/>
    </reaction>
    <physiologicalReaction direction="left-to-right" evidence="10">
        <dbReference type="Rhea" id="RHEA:67393"/>
    </physiologicalReaction>
</comment>
<comment type="catalytic activity">
    <reaction evidence="20">
        <text>N(6)-methyl-dATP + H2O = N(6)-methyl-dAMP + diphosphate + H(+)</text>
        <dbReference type="Rhea" id="RHEA:67604"/>
        <dbReference type="ChEBI" id="CHEBI:15377"/>
        <dbReference type="ChEBI" id="CHEBI:15378"/>
        <dbReference type="ChEBI" id="CHEBI:33019"/>
        <dbReference type="ChEBI" id="CHEBI:169976"/>
        <dbReference type="ChEBI" id="CHEBI:172872"/>
    </reaction>
    <physiologicalReaction direction="left-to-right" evidence="20">
        <dbReference type="Rhea" id="RHEA:67605"/>
    </physiologicalReaction>
</comment>
<dbReference type="InterPro" id="IPR015797">
    <property type="entry name" value="NUDIX_hydrolase-like_dom_sf"/>
</dbReference>
<evidence type="ECO:0000256" key="11">
    <source>
        <dbReference type="ARBA" id="ARBA00026103"/>
    </source>
</evidence>
<dbReference type="CDD" id="cd03427">
    <property type="entry name" value="NUDIX_MTH1_Nudt1"/>
    <property type="match status" value="1"/>
</dbReference>
<reference evidence="23 24" key="1">
    <citation type="journal article" date="2015" name="Nature">
        <title>rRNA introns, odd ribosomes, and small enigmatic genomes across a large radiation of phyla.</title>
        <authorList>
            <person name="Brown C.T."/>
            <person name="Hug L.A."/>
            <person name="Thomas B.C."/>
            <person name="Sharon I."/>
            <person name="Castelle C.J."/>
            <person name="Singh A."/>
            <person name="Wilkins M.J."/>
            <person name="Williams K.H."/>
            <person name="Banfield J.F."/>
        </authorList>
    </citation>
    <scope>NUCLEOTIDE SEQUENCE [LARGE SCALE GENOMIC DNA]</scope>
</reference>
<evidence type="ECO:0000256" key="18">
    <source>
        <dbReference type="ARBA" id="ARBA00048002"/>
    </source>
</evidence>
<dbReference type="Proteomes" id="UP000034293">
    <property type="component" value="Unassembled WGS sequence"/>
</dbReference>
<evidence type="ECO:0000256" key="1">
    <source>
        <dbReference type="ARBA" id="ARBA00001946"/>
    </source>
</evidence>
<gene>
    <name evidence="23" type="ORF">UU02_C0004G0004</name>
</gene>
<keyword evidence="4" id="KW-0479">Metal-binding</keyword>
<dbReference type="GO" id="GO:0046872">
    <property type="term" value="F:metal ion binding"/>
    <property type="evidence" value="ECO:0007669"/>
    <property type="project" value="UniProtKB-KW"/>
</dbReference>
<dbReference type="GO" id="GO:0005737">
    <property type="term" value="C:cytoplasm"/>
    <property type="evidence" value="ECO:0007669"/>
    <property type="project" value="TreeGrafter"/>
</dbReference>
<evidence type="ECO:0000313" key="23">
    <source>
        <dbReference type="EMBL" id="KKR64642.1"/>
    </source>
</evidence>
<evidence type="ECO:0000256" key="17">
    <source>
        <dbReference type="ARBA" id="ARBA00032071"/>
    </source>
</evidence>
<evidence type="ECO:0000256" key="8">
    <source>
        <dbReference type="ARBA" id="ARBA00024459"/>
    </source>
</evidence>
<comment type="cofactor">
    <cofactor evidence="1">
        <name>Mg(2+)</name>
        <dbReference type="ChEBI" id="CHEBI:18420"/>
    </cofactor>
</comment>
<protein>
    <recommendedName>
        <fullName evidence="12">Oxidized purine nucleoside triphosphate hydrolase</fullName>
        <ecNumber evidence="11">3.6.1.56</ecNumber>
    </recommendedName>
    <alternativeName>
        <fullName evidence="16">2-hydroxy-dATP diphosphatase</fullName>
    </alternativeName>
    <alternativeName>
        <fullName evidence="15">7,8-dihydro-8-oxoguanine triphosphatase</fullName>
    </alternativeName>
    <alternativeName>
        <fullName evidence="14">8-oxo-dGTPase</fullName>
    </alternativeName>
    <alternativeName>
        <fullName evidence="17">Methylated purine nucleoside triphosphate hydrolase</fullName>
    </alternativeName>
    <alternativeName>
        <fullName evidence="13">Nucleoside diphosphate-linked moiety X motif 1</fullName>
    </alternativeName>
</protein>
<keyword evidence="5 23" id="KW-0378">Hydrolase</keyword>
<evidence type="ECO:0000256" key="21">
    <source>
        <dbReference type="ARBA" id="ARBA00053094"/>
    </source>
</evidence>
<evidence type="ECO:0000313" key="24">
    <source>
        <dbReference type="Proteomes" id="UP000034293"/>
    </source>
</evidence>
<accession>A0A0G0VPH1</accession>
<dbReference type="GO" id="GO:0008828">
    <property type="term" value="F:dATP diphosphatase activity"/>
    <property type="evidence" value="ECO:0007669"/>
    <property type="project" value="UniProtKB-EC"/>
</dbReference>
<dbReference type="PRINTS" id="PR01403">
    <property type="entry name" value="8OXTPHPHTASE"/>
</dbReference>